<reference evidence="2" key="1">
    <citation type="submission" date="2022-12" db="EMBL/GenBank/DDBJ databases">
        <title>Draft genome assemblies for two species of Escallonia (Escalloniales).</title>
        <authorList>
            <person name="Chanderbali A."/>
            <person name="Dervinis C."/>
            <person name="Anghel I."/>
            <person name="Soltis D."/>
            <person name="Soltis P."/>
            <person name="Zapata F."/>
        </authorList>
    </citation>
    <scope>NUCLEOTIDE SEQUENCE</scope>
    <source>
        <strain evidence="2">UCBG64.0493</strain>
        <tissue evidence="2">Leaf</tissue>
    </source>
</reference>
<organism evidence="2 3">
    <name type="scientific">Escallonia herrerae</name>
    <dbReference type="NCBI Taxonomy" id="1293975"/>
    <lineage>
        <taxon>Eukaryota</taxon>
        <taxon>Viridiplantae</taxon>
        <taxon>Streptophyta</taxon>
        <taxon>Embryophyta</taxon>
        <taxon>Tracheophyta</taxon>
        <taxon>Spermatophyta</taxon>
        <taxon>Magnoliopsida</taxon>
        <taxon>eudicotyledons</taxon>
        <taxon>Gunneridae</taxon>
        <taxon>Pentapetalae</taxon>
        <taxon>asterids</taxon>
        <taxon>campanulids</taxon>
        <taxon>Escalloniales</taxon>
        <taxon>Escalloniaceae</taxon>
        <taxon>Escallonia</taxon>
    </lineage>
</organism>
<gene>
    <name evidence="2" type="ORF">RJ639_022000</name>
</gene>
<proteinExistence type="inferred from homology"/>
<name>A0AA88V3U9_9ASTE</name>
<sequence length="93" mass="10148">MVSLGTIGYIKCVSDLLYPSRHILHAFNGREIRVSRIESKSSHQLAAALVVYAHSHSLEPTPKQVEEFQCLPGEGIYGEIGEASLLGTGKLLQ</sequence>
<evidence type="ECO:0000313" key="2">
    <source>
        <dbReference type="EMBL" id="KAK3001206.1"/>
    </source>
</evidence>
<dbReference type="Gene3D" id="3.40.1110.10">
    <property type="entry name" value="Calcium-transporting ATPase, cytoplasmic domain N"/>
    <property type="match status" value="1"/>
</dbReference>
<dbReference type="GO" id="GO:0016020">
    <property type="term" value="C:membrane"/>
    <property type="evidence" value="ECO:0007669"/>
    <property type="project" value="TreeGrafter"/>
</dbReference>
<dbReference type="InterPro" id="IPR051014">
    <property type="entry name" value="Cation_Transport_ATPase_IB"/>
</dbReference>
<dbReference type="AlphaFoldDB" id="A0AA88V3U9"/>
<keyword evidence="3" id="KW-1185">Reference proteome</keyword>
<evidence type="ECO:0000313" key="3">
    <source>
        <dbReference type="Proteomes" id="UP001188597"/>
    </source>
</evidence>
<accession>A0AA88V3U9</accession>
<comment type="caution">
    <text evidence="2">The sequence shown here is derived from an EMBL/GenBank/DDBJ whole genome shotgun (WGS) entry which is preliminary data.</text>
</comment>
<dbReference type="GO" id="GO:0022857">
    <property type="term" value="F:transmembrane transporter activity"/>
    <property type="evidence" value="ECO:0007669"/>
    <property type="project" value="TreeGrafter"/>
</dbReference>
<comment type="similarity">
    <text evidence="1">Belongs to the cation transport ATPase (P-type) (TC 3.A.3) family. Type IB subfamily.</text>
</comment>
<dbReference type="InterPro" id="IPR023299">
    <property type="entry name" value="ATPase_P-typ_cyto_dom_N"/>
</dbReference>
<dbReference type="PANTHER" id="PTHR48085">
    <property type="entry name" value="CADMIUM/ZINC-TRANSPORTING ATPASE HMA2-RELATED"/>
    <property type="match status" value="1"/>
</dbReference>
<evidence type="ECO:0000256" key="1">
    <source>
        <dbReference type="ARBA" id="ARBA00006024"/>
    </source>
</evidence>
<dbReference type="EMBL" id="JAVXUP010002829">
    <property type="protein sequence ID" value="KAK3001206.1"/>
    <property type="molecule type" value="Genomic_DNA"/>
</dbReference>
<dbReference type="PANTHER" id="PTHR48085:SF5">
    <property type="entry name" value="CADMIUM_ZINC-TRANSPORTING ATPASE HMA4-RELATED"/>
    <property type="match status" value="1"/>
</dbReference>
<dbReference type="Proteomes" id="UP001188597">
    <property type="component" value="Unassembled WGS sequence"/>
</dbReference>
<dbReference type="GO" id="GO:0000166">
    <property type="term" value="F:nucleotide binding"/>
    <property type="evidence" value="ECO:0007669"/>
    <property type="project" value="InterPro"/>
</dbReference>
<protein>
    <submittedName>
        <fullName evidence="2">Uncharacterized protein</fullName>
    </submittedName>
</protein>